<comment type="caution">
    <text evidence="1">The sequence shown here is derived from an EMBL/GenBank/DDBJ whole genome shotgun (WGS) entry which is preliminary data.</text>
</comment>
<dbReference type="EMBL" id="AAPH01000057">
    <property type="protein sequence ID" value="EAS40494.1"/>
    <property type="molecule type" value="Genomic_DNA"/>
</dbReference>
<dbReference type="AlphaFoldDB" id="Q1YW17"/>
<evidence type="ECO:0000313" key="1">
    <source>
        <dbReference type="EMBL" id="EAS40494.1"/>
    </source>
</evidence>
<reference evidence="1 2" key="1">
    <citation type="submission" date="2006-03" db="EMBL/GenBank/DDBJ databases">
        <authorList>
            <person name="Bartlett D.H."/>
            <person name="Valle G."/>
            <person name="Lauro F.M."/>
            <person name="Vezzi A."/>
            <person name="Simonato F."/>
            <person name="Eloe E."/>
            <person name="Vitulo N."/>
            <person name="Stratton T.K."/>
            <person name="D'angelo M."/>
            <person name="Ferriera S."/>
            <person name="Johnson J."/>
            <person name="Kravitz S."/>
            <person name="Beeson K."/>
            <person name="Sutton G."/>
            <person name="Rogers Y."/>
            <person name="Friedman R."/>
            <person name="Frazier M."/>
            <person name="Venter J.C."/>
        </authorList>
    </citation>
    <scope>NUCLEOTIDE SEQUENCE [LARGE SCALE GENOMIC DNA]</scope>
    <source>
        <strain evidence="1 2">3TCK</strain>
    </source>
</reference>
<organism evidence="1 2">
    <name type="scientific">Photobacterium profundum 3TCK</name>
    <dbReference type="NCBI Taxonomy" id="314280"/>
    <lineage>
        <taxon>Bacteria</taxon>
        <taxon>Pseudomonadati</taxon>
        <taxon>Pseudomonadota</taxon>
        <taxon>Gammaproteobacteria</taxon>
        <taxon>Vibrionales</taxon>
        <taxon>Vibrionaceae</taxon>
        <taxon>Photobacterium</taxon>
    </lineage>
</organism>
<evidence type="ECO:0000313" key="2">
    <source>
        <dbReference type="Proteomes" id="UP000003789"/>
    </source>
</evidence>
<protein>
    <recommendedName>
        <fullName evidence="3">Coil containing protein</fullName>
    </recommendedName>
</protein>
<sequence>MSLLTKITDVVGGSLFGSVKELITDYFPPDMSPEKKAELQRKIDEMEFKKQIAILEAAADAEKTLNQRIAEQEGTASDLKQLPIVGRIVLFLRGLQRPMWGFFVMYIDFEWFTKAPTYTEQQQSALIVINLLVLGFLFGERTITNLKPLIVEVFGRGR</sequence>
<dbReference type="RefSeq" id="WP_006231413.1">
    <property type="nucleotide sequence ID" value="NZ_CH724135.1"/>
</dbReference>
<dbReference type="Proteomes" id="UP000003789">
    <property type="component" value="Unassembled WGS sequence"/>
</dbReference>
<evidence type="ECO:0008006" key="3">
    <source>
        <dbReference type="Google" id="ProtNLM"/>
    </source>
</evidence>
<proteinExistence type="predicted"/>
<gene>
    <name evidence="1" type="ORF">P3TCK_17527</name>
</gene>
<dbReference type="HOGENOM" id="CLU_1658367_0_0_6"/>
<name>Q1YW17_9GAMM</name>
<accession>Q1YW17</accession>